<organism evidence="2 3">
    <name type="scientific">Pseudoteredinibacter isoporae</name>
    <dbReference type="NCBI Taxonomy" id="570281"/>
    <lineage>
        <taxon>Bacteria</taxon>
        <taxon>Pseudomonadati</taxon>
        <taxon>Pseudomonadota</taxon>
        <taxon>Gammaproteobacteria</taxon>
        <taxon>Cellvibrionales</taxon>
        <taxon>Cellvibrionaceae</taxon>
        <taxon>Pseudoteredinibacter</taxon>
    </lineage>
</organism>
<dbReference type="Pfam" id="PF25594">
    <property type="entry name" value="GldB_lipo"/>
    <property type="match status" value="1"/>
</dbReference>
<evidence type="ECO:0008006" key="4">
    <source>
        <dbReference type="Google" id="ProtNLM"/>
    </source>
</evidence>
<dbReference type="RefSeq" id="WP_166845461.1">
    <property type="nucleotide sequence ID" value="NZ_JAAONY010000002.1"/>
</dbReference>
<name>A0A7X0MWF3_9GAMM</name>
<keyword evidence="1" id="KW-0732">Signal</keyword>
<protein>
    <recommendedName>
        <fullName evidence="4">DUF2268 domain-containing protein</fullName>
    </recommendedName>
</protein>
<keyword evidence="3" id="KW-1185">Reference proteome</keyword>
<dbReference type="InterPro" id="IPR019853">
    <property type="entry name" value="GldB-like"/>
</dbReference>
<evidence type="ECO:0000256" key="1">
    <source>
        <dbReference type="SAM" id="SignalP"/>
    </source>
</evidence>
<reference evidence="2 3" key="1">
    <citation type="submission" date="2020-08" db="EMBL/GenBank/DDBJ databases">
        <title>Genomic Encyclopedia of Type Strains, Phase IV (KMG-IV): sequencing the most valuable type-strain genomes for metagenomic binning, comparative biology and taxonomic classification.</title>
        <authorList>
            <person name="Goeker M."/>
        </authorList>
    </citation>
    <scope>NUCLEOTIDE SEQUENCE [LARGE SCALE GENOMIC DNA]</scope>
    <source>
        <strain evidence="2 3">DSM 22368</strain>
    </source>
</reference>
<gene>
    <name evidence="2" type="ORF">HNR48_002946</name>
</gene>
<evidence type="ECO:0000313" key="3">
    <source>
        <dbReference type="Proteomes" id="UP000528457"/>
    </source>
</evidence>
<dbReference type="InParanoid" id="A0A7X0MWF3"/>
<proteinExistence type="predicted"/>
<dbReference type="AlphaFoldDB" id="A0A7X0MWF3"/>
<dbReference type="EMBL" id="JACHHT010000002">
    <property type="protein sequence ID" value="MBB6522661.1"/>
    <property type="molecule type" value="Genomic_DNA"/>
</dbReference>
<comment type="caution">
    <text evidence="2">The sequence shown here is derived from an EMBL/GenBank/DDBJ whole genome shotgun (WGS) entry which is preliminary data.</text>
</comment>
<dbReference type="Proteomes" id="UP000528457">
    <property type="component" value="Unassembled WGS sequence"/>
</dbReference>
<feature type="signal peptide" evidence="1">
    <location>
        <begin position="1"/>
        <end position="22"/>
    </location>
</feature>
<feature type="chain" id="PRO_5031015244" description="DUF2268 domain-containing protein" evidence="1">
    <location>
        <begin position="23"/>
        <end position="303"/>
    </location>
</feature>
<evidence type="ECO:0000313" key="2">
    <source>
        <dbReference type="EMBL" id="MBB6522661.1"/>
    </source>
</evidence>
<sequence length="303" mass="34112">MNTYTRILLLVCFLPLSHFTSANLYHLEDANNFSKMIKNSWEVSQEAVQTKYLDVGSAGVKIFTPGRIVDAKNMSRKVNENRAAYEKALNICLPVASEFEDEAVDMLERVGKFMGQPELAPVYVLFGANNSGGTASPDGLALGLEVLCQFADTKEQFKEVLMAFVAHEVVHVYQNRLLNFEKPPTVLEQALLEGFPDFVANMMLGEVPESERKRHDYGLANEAQLWRDFSAVMESKEYDAWFYSGDFNGRPGDVGYWIGKRIAEAYYHQAENKEQAISDLLHLKSAEHILKASAYQEGFAKAK</sequence>
<accession>A0A7X0MWF3</accession>